<organism evidence="5 6">
    <name type="scientific">Cytospora chrysosperma</name>
    <name type="common">Cytospora canker fungus</name>
    <name type="synonym">Sphaeria chrysosperma</name>
    <dbReference type="NCBI Taxonomy" id="252740"/>
    <lineage>
        <taxon>Eukaryota</taxon>
        <taxon>Fungi</taxon>
        <taxon>Dikarya</taxon>
        <taxon>Ascomycota</taxon>
        <taxon>Pezizomycotina</taxon>
        <taxon>Sordariomycetes</taxon>
        <taxon>Sordariomycetidae</taxon>
        <taxon>Diaporthales</taxon>
        <taxon>Cytosporaceae</taxon>
        <taxon>Cytospora</taxon>
    </lineage>
</organism>
<name>A0A423WDU7_CYTCH</name>
<feature type="domain" description="DUF7791" evidence="4">
    <location>
        <begin position="546"/>
        <end position="690"/>
    </location>
</feature>
<gene>
    <name evidence="5" type="ORF">VSDG_01973</name>
</gene>
<keyword evidence="1" id="KW-0677">Repeat</keyword>
<dbReference type="Gene3D" id="3.40.50.300">
    <property type="entry name" value="P-loop containing nucleotide triphosphate hydrolases"/>
    <property type="match status" value="1"/>
</dbReference>
<dbReference type="InterPro" id="IPR056693">
    <property type="entry name" value="DUF7791"/>
</dbReference>
<reference evidence="5 6" key="1">
    <citation type="submission" date="2015-09" db="EMBL/GenBank/DDBJ databases">
        <title>Host preference determinants of Valsa canker pathogens revealed by comparative genomics.</title>
        <authorList>
            <person name="Yin Z."/>
            <person name="Huang L."/>
        </authorList>
    </citation>
    <scope>NUCLEOTIDE SEQUENCE [LARGE SCALE GENOMIC DNA]</scope>
    <source>
        <strain evidence="5 6">YSFL</strain>
    </source>
</reference>
<dbReference type="InterPro" id="IPR056884">
    <property type="entry name" value="NPHP3-like_N"/>
</dbReference>
<comment type="caution">
    <text evidence="5">The sequence shown here is derived from an EMBL/GenBank/DDBJ whole genome shotgun (WGS) entry which is preliminary data.</text>
</comment>
<dbReference type="OrthoDB" id="443402at2759"/>
<sequence>MDPLSAISLACNILSFVEATKGLVSSTRQLLQRGERDEFVELEVLTRDLRAWVVRITPPTASYRHGSSLSPEEWTICSLGSQCSQVAADLLGVLETLRVARRDGARHHIESFYKALVAAWKQEEVDKLRRRLDRISTSIQRELATYDRRKILRRLDELEVLGYRSQLQTLRQDLNRGFEAISGELQKQESRGSALELLLRTAAQGSQCSAEQYILERLRFDEINHRRLNIRVAHNQTRSWLFGDETQRSPATLDEWLVSDDDLYWISGKPGSGKSTLMKSLCDSIHTAEKLQAWAKQNRLIHAEYFFWAAGGHGLLKSQEGLLRSLIYQVLCQCPDMIRLAYPNTWSLFFPGEGSAAYGNMNLATSSSSTISLSVEGLLATLGVLCSTAVESEVNFCFFIDGLDEYEGKPNDMVELTRFLRSLPNVKICVSSRDWNNFEAEFGGSKTHKLYMQHFNHSDIRKYVYDTFDSNPNYQEMEDRDTAGRKLIDGIVKAANGVFLWVFLVVRSFEEGLLNGDSIQDLQRTLEQDIPEDLNEFFERIILRDVPRSYRARSAQVFAIALEAAENLSFMAYWFAGQEDPEYAFKLEVKPIQPQMLAKRYSATKRRLNISCRGLLEIQDMRTTCTYNDEECSLRSSSMFSLKVDFLHRTVRDFLLLDKTKKILQQWSPCTIDVHECICKALLAQVKIIPMDAEYLGPVSQLSSIFSRHCDLLELCGQTQCSLNIRGSFNDVSLALGYARPQTRKHPTDDHKTARGSPGNIQDDKGARSSHNSNDVEKSGRLEKLLKKLRLRHSRKRKV</sequence>
<dbReference type="PANTHER" id="PTHR10039">
    <property type="entry name" value="AMELOGENIN"/>
    <property type="match status" value="1"/>
</dbReference>
<dbReference type="AlphaFoldDB" id="A0A423WDU7"/>
<dbReference type="SUPFAM" id="SSF52540">
    <property type="entry name" value="P-loop containing nucleoside triphosphate hydrolases"/>
    <property type="match status" value="1"/>
</dbReference>
<feature type="region of interest" description="Disordered" evidence="2">
    <location>
        <begin position="740"/>
        <end position="782"/>
    </location>
</feature>
<feature type="domain" description="Nephrocystin 3-like N-terminal" evidence="3">
    <location>
        <begin position="237"/>
        <end position="433"/>
    </location>
</feature>
<keyword evidence="6" id="KW-1185">Reference proteome</keyword>
<dbReference type="STRING" id="252740.A0A423WDU7"/>
<evidence type="ECO:0000259" key="4">
    <source>
        <dbReference type="Pfam" id="PF25053"/>
    </source>
</evidence>
<evidence type="ECO:0000313" key="5">
    <source>
        <dbReference type="EMBL" id="ROW01552.1"/>
    </source>
</evidence>
<evidence type="ECO:0000259" key="3">
    <source>
        <dbReference type="Pfam" id="PF24883"/>
    </source>
</evidence>
<evidence type="ECO:0000256" key="1">
    <source>
        <dbReference type="ARBA" id="ARBA00022737"/>
    </source>
</evidence>
<evidence type="ECO:0000256" key="2">
    <source>
        <dbReference type="SAM" id="MobiDB-lite"/>
    </source>
</evidence>
<protein>
    <submittedName>
        <fullName evidence="5">Uncharacterized protein</fullName>
    </submittedName>
</protein>
<proteinExistence type="predicted"/>
<dbReference type="Pfam" id="PF25053">
    <property type="entry name" value="DUF7791"/>
    <property type="match status" value="1"/>
</dbReference>
<dbReference type="PANTHER" id="PTHR10039:SF5">
    <property type="entry name" value="NACHT DOMAIN-CONTAINING PROTEIN"/>
    <property type="match status" value="1"/>
</dbReference>
<dbReference type="InterPro" id="IPR027417">
    <property type="entry name" value="P-loop_NTPase"/>
</dbReference>
<evidence type="ECO:0000313" key="6">
    <source>
        <dbReference type="Proteomes" id="UP000284375"/>
    </source>
</evidence>
<accession>A0A423WDU7</accession>
<dbReference type="Proteomes" id="UP000284375">
    <property type="component" value="Unassembled WGS sequence"/>
</dbReference>
<dbReference type="Pfam" id="PF24883">
    <property type="entry name" value="NPHP3_N"/>
    <property type="match status" value="1"/>
</dbReference>
<dbReference type="EMBL" id="LJZO01000006">
    <property type="protein sequence ID" value="ROW01552.1"/>
    <property type="molecule type" value="Genomic_DNA"/>
</dbReference>